<dbReference type="EMBL" id="BGPR01234535">
    <property type="protein sequence ID" value="GBL87812.1"/>
    <property type="molecule type" value="Genomic_DNA"/>
</dbReference>
<accession>A0A4Y2B655</accession>
<sequence>MNAYCAEVAWMKCLDGLKLPLEVAFASIHDPDIVYIVEICLPMNLEMSLRDMAETKGYAGYKDRYANLLHRRLERKLPPTRIIKLDVEGWLPKFKDVVHYLLGDDFILYVRCPSQMKFFHQLCNFGPRVRYAKCIMNGEAYGCWHKHGRLVNYLCPTTEARTMAVQLKFREMGYP</sequence>
<gene>
    <name evidence="1" type="ORF">AVEN_240822_1</name>
</gene>
<dbReference type="AlphaFoldDB" id="A0A4Y2B655"/>
<evidence type="ECO:0000313" key="1">
    <source>
        <dbReference type="EMBL" id="GBL87812.1"/>
    </source>
</evidence>
<dbReference type="Proteomes" id="UP000499080">
    <property type="component" value="Unassembled WGS sequence"/>
</dbReference>
<keyword evidence="2" id="KW-1185">Reference proteome</keyword>
<proteinExistence type="predicted"/>
<dbReference type="OrthoDB" id="6423130at2759"/>
<organism evidence="1 2">
    <name type="scientific">Araneus ventricosus</name>
    <name type="common">Orbweaver spider</name>
    <name type="synonym">Epeira ventricosa</name>
    <dbReference type="NCBI Taxonomy" id="182803"/>
    <lineage>
        <taxon>Eukaryota</taxon>
        <taxon>Metazoa</taxon>
        <taxon>Ecdysozoa</taxon>
        <taxon>Arthropoda</taxon>
        <taxon>Chelicerata</taxon>
        <taxon>Arachnida</taxon>
        <taxon>Araneae</taxon>
        <taxon>Araneomorphae</taxon>
        <taxon>Entelegynae</taxon>
        <taxon>Araneoidea</taxon>
        <taxon>Araneidae</taxon>
        <taxon>Araneus</taxon>
    </lineage>
</organism>
<name>A0A4Y2B655_ARAVE</name>
<comment type="caution">
    <text evidence="1">The sequence shown here is derived from an EMBL/GenBank/DDBJ whole genome shotgun (WGS) entry which is preliminary data.</text>
</comment>
<protein>
    <submittedName>
        <fullName evidence="1">Uncharacterized protein</fullName>
    </submittedName>
</protein>
<reference evidence="1 2" key="1">
    <citation type="journal article" date="2019" name="Sci. Rep.">
        <title>Orb-weaving spider Araneus ventricosus genome elucidates the spidroin gene catalogue.</title>
        <authorList>
            <person name="Kono N."/>
            <person name="Nakamura H."/>
            <person name="Ohtoshi R."/>
            <person name="Moran D.A.P."/>
            <person name="Shinohara A."/>
            <person name="Yoshida Y."/>
            <person name="Fujiwara M."/>
            <person name="Mori M."/>
            <person name="Tomita M."/>
            <person name="Arakawa K."/>
        </authorList>
    </citation>
    <scope>NUCLEOTIDE SEQUENCE [LARGE SCALE GENOMIC DNA]</scope>
</reference>
<evidence type="ECO:0000313" key="2">
    <source>
        <dbReference type="Proteomes" id="UP000499080"/>
    </source>
</evidence>